<keyword evidence="2" id="KW-1185">Reference proteome</keyword>
<dbReference type="AlphaFoldDB" id="A0A2N3Y4J6"/>
<protein>
    <submittedName>
        <fullName evidence="1">Uncharacterized protein</fullName>
    </submittedName>
</protein>
<name>A0A2N3Y4J6_SACSN</name>
<comment type="caution">
    <text evidence="1">The sequence shown here is derived from an EMBL/GenBank/DDBJ whole genome shotgun (WGS) entry which is preliminary data.</text>
</comment>
<accession>A0A2N3Y4J6</accession>
<reference evidence="1" key="1">
    <citation type="submission" date="2017-12" db="EMBL/GenBank/DDBJ databases">
        <title>Sequencing the genomes of 1000 Actinobacteria strains.</title>
        <authorList>
            <person name="Klenk H.-P."/>
        </authorList>
    </citation>
    <scope>NUCLEOTIDE SEQUENCE [LARGE SCALE GENOMIC DNA]</scope>
    <source>
        <strain evidence="1">DSM 44228</strain>
    </source>
</reference>
<dbReference type="EMBL" id="PJNB01000001">
    <property type="protein sequence ID" value="PKW17751.1"/>
    <property type="molecule type" value="Genomic_DNA"/>
</dbReference>
<sequence>MGGGDFGGYRAVQGLGSAGDLWGFQGRFAVNIQVPELISGAKCDDLGSWLGWRSSRVRS</sequence>
<dbReference type="Proteomes" id="UP000233786">
    <property type="component" value="Unassembled WGS sequence"/>
</dbReference>
<evidence type="ECO:0000313" key="1">
    <source>
        <dbReference type="EMBL" id="PKW17751.1"/>
    </source>
</evidence>
<organism evidence="1 2">
    <name type="scientific">Saccharopolyspora spinosa</name>
    <dbReference type="NCBI Taxonomy" id="60894"/>
    <lineage>
        <taxon>Bacteria</taxon>
        <taxon>Bacillati</taxon>
        <taxon>Actinomycetota</taxon>
        <taxon>Actinomycetes</taxon>
        <taxon>Pseudonocardiales</taxon>
        <taxon>Pseudonocardiaceae</taxon>
        <taxon>Saccharopolyspora</taxon>
    </lineage>
</organism>
<proteinExistence type="predicted"/>
<gene>
    <name evidence="1" type="ORF">A8926_5763</name>
</gene>
<evidence type="ECO:0000313" key="2">
    <source>
        <dbReference type="Proteomes" id="UP000233786"/>
    </source>
</evidence>
<dbReference type="STRING" id="994479.GCA_000194155_05599"/>